<evidence type="ECO:0000313" key="2">
    <source>
        <dbReference type="Proteomes" id="UP000284605"/>
    </source>
</evidence>
<keyword evidence="2" id="KW-1185">Reference proteome</keyword>
<evidence type="ECO:0000313" key="1">
    <source>
        <dbReference type="EMBL" id="RJF89336.1"/>
    </source>
</evidence>
<dbReference type="Proteomes" id="UP000284605">
    <property type="component" value="Unassembled WGS sequence"/>
</dbReference>
<evidence type="ECO:0008006" key="3">
    <source>
        <dbReference type="Google" id="ProtNLM"/>
    </source>
</evidence>
<organism evidence="1 2">
    <name type="scientific">Oleomonas cavernae</name>
    <dbReference type="NCBI Taxonomy" id="2320859"/>
    <lineage>
        <taxon>Bacteria</taxon>
        <taxon>Pseudomonadati</taxon>
        <taxon>Pseudomonadota</taxon>
        <taxon>Alphaproteobacteria</taxon>
        <taxon>Acetobacterales</taxon>
        <taxon>Acetobacteraceae</taxon>
        <taxon>Oleomonas</taxon>
    </lineage>
</organism>
<reference evidence="1 2" key="1">
    <citation type="submission" date="2018-09" db="EMBL/GenBank/DDBJ databases">
        <authorList>
            <person name="Zhu H."/>
        </authorList>
    </citation>
    <scope>NUCLEOTIDE SEQUENCE [LARGE SCALE GENOMIC DNA]</scope>
    <source>
        <strain evidence="1 2">K1W22B-8</strain>
    </source>
</reference>
<dbReference type="EMBL" id="QYUK01000011">
    <property type="protein sequence ID" value="RJF89336.1"/>
    <property type="molecule type" value="Genomic_DNA"/>
</dbReference>
<gene>
    <name evidence="1" type="ORF">D3874_22115</name>
</gene>
<dbReference type="AlphaFoldDB" id="A0A418WH16"/>
<name>A0A418WH16_9PROT</name>
<accession>A0A418WH16</accession>
<protein>
    <recommendedName>
        <fullName evidence="3">PEGA domain-containing protein</fullName>
    </recommendedName>
</protein>
<sequence length="75" mass="8298">MPIVTILSPGNRLLYIDGVYSEKAGRIPVALILPDGPHVLETVNSKRQVDYRLAILGNQDIDVRLTRVIPPEPLP</sequence>
<comment type="caution">
    <text evidence="1">The sequence shown here is derived from an EMBL/GenBank/DDBJ whole genome shotgun (WGS) entry which is preliminary data.</text>
</comment>
<proteinExistence type="predicted"/>